<gene>
    <name evidence="1" type="ORF">CBM2613_A240012</name>
</gene>
<organism evidence="1 2">
    <name type="scientific">Cupriavidus taiwanensis</name>
    <dbReference type="NCBI Taxonomy" id="164546"/>
    <lineage>
        <taxon>Bacteria</taxon>
        <taxon>Pseudomonadati</taxon>
        <taxon>Pseudomonadota</taxon>
        <taxon>Betaproteobacteria</taxon>
        <taxon>Burkholderiales</taxon>
        <taxon>Burkholderiaceae</taxon>
        <taxon>Cupriavidus</taxon>
    </lineage>
</organism>
<accession>A0A976AW83</accession>
<proteinExistence type="predicted"/>
<dbReference type="Proteomes" id="UP000256952">
    <property type="component" value="Chromosome CBM2613_a"/>
</dbReference>
<dbReference type="AlphaFoldDB" id="A0A976AW83"/>
<protein>
    <submittedName>
        <fullName evidence="1">Uncharacterized protein</fullName>
    </submittedName>
</protein>
<comment type="caution">
    <text evidence="1">The sequence shown here is derived from an EMBL/GenBank/DDBJ whole genome shotgun (WGS) entry which is preliminary data.</text>
</comment>
<sequence length="76" mass="8241">MSESAVRVWVPDNGPGRVVPLPLAVAVRRPSLSVVSPARIARRWRRRVLTMGPQSNPGGTCDGTYAYGGVRQRQGI</sequence>
<evidence type="ECO:0000313" key="2">
    <source>
        <dbReference type="Proteomes" id="UP000256952"/>
    </source>
</evidence>
<reference evidence="1 2" key="1">
    <citation type="submission" date="2018-01" db="EMBL/GenBank/DDBJ databases">
        <authorList>
            <person name="Clerissi C."/>
        </authorList>
    </citation>
    <scope>NUCLEOTIDE SEQUENCE [LARGE SCALE GENOMIC DNA]</scope>
    <source>
        <strain evidence="1">Cupriavidus taiwanensis STM 8556</strain>
    </source>
</reference>
<name>A0A976AW83_9BURK</name>
<evidence type="ECO:0000313" key="1">
    <source>
        <dbReference type="EMBL" id="SOZ58713.1"/>
    </source>
</evidence>
<dbReference type="EMBL" id="OFTH01000017">
    <property type="protein sequence ID" value="SOZ58713.1"/>
    <property type="molecule type" value="Genomic_DNA"/>
</dbReference>